<evidence type="ECO:0000259" key="12">
    <source>
        <dbReference type="SMART" id="SM00458"/>
    </source>
</evidence>
<comment type="catalytic activity">
    <reaction evidence="1">
        <text>Eliminative cleavage of (1-&gt;4)-alpha-D-galacturonan to give oligosaccharides with 4-deoxy-alpha-D-galact-4-enuronosyl groups at their non-reducing ends.</text>
        <dbReference type="EC" id="4.2.2.2"/>
    </reaction>
</comment>
<dbReference type="SUPFAM" id="SSF50370">
    <property type="entry name" value="Ricin B-like lectins"/>
    <property type="match status" value="1"/>
</dbReference>
<dbReference type="InterPro" id="IPR012334">
    <property type="entry name" value="Pectin_lyas_fold"/>
</dbReference>
<comment type="caution">
    <text evidence="13">The sequence shown here is derived from an EMBL/GenBank/DDBJ whole genome shotgun (WGS) entry which is preliminary data.</text>
</comment>
<dbReference type="EC" id="4.2.2.2" evidence="5"/>
<dbReference type="EMBL" id="JAUSZV010000005">
    <property type="protein sequence ID" value="MDQ0906090.1"/>
    <property type="molecule type" value="Genomic_DNA"/>
</dbReference>
<dbReference type="Pfam" id="PF03211">
    <property type="entry name" value="Pectate_lyase"/>
    <property type="match status" value="1"/>
</dbReference>
<evidence type="ECO:0000313" key="13">
    <source>
        <dbReference type="EMBL" id="MDQ0906090.1"/>
    </source>
</evidence>
<accession>A0AAW8F9W2</accession>
<keyword evidence="11" id="KW-1133">Transmembrane helix</keyword>
<keyword evidence="11" id="KW-0472">Membrane</keyword>
<evidence type="ECO:0000313" key="14">
    <source>
        <dbReference type="Proteomes" id="UP001234216"/>
    </source>
</evidence>
<evidence type="ECO:0000256" key="10">
    <source>
        <dbReference type="SAM" id="MobiDB-lite"/>
    </source>
</evidence>
<evidence type="ECO:0000256" key="2">
    <source>
        <dbReference type="ARBA" id="ARBA00001913"/>
    </source>
</evidence>
<dbReference type="InterPro" id="IPR000772">
    <property type="entry name" value="Ricin_B_lectin"/>
</dbReference>
<dbReference type="InterPro" id="IPR035992">
    <property type="entry name" value="Ricin_B-like_lectins"/>
</dbReference>
<dbReference type="Proteomes" id="UP001234216">
    <property type="component" value="Unassembled WGS sequence"/>
</dbReference>
<reference evidence="13" key="1">
    <citation type="submission" date="2023-07" db="EMBL/GenBank/DDBJ databases">
        <title>Comparative genomics of wheat-associated soil bacteria to identify genetic determinants of phenazine resistance.</title>
        <authorList>
            <person name="Mouncey N."/>
        </authorList>
    </citation>
    <scope>NUCLEOTIDE SEQUENCE</scope>
    <source>
        <strain evidence="13">V4I22</strain>
    </source>
</reference>
<dbReference type="GO" id="GO:0030570">
    <property type="term" value="F:pectate lyase activity"/>
    <property type="evidence" value="ECO:0007669"/>
    <property type="project" value="UniProtKB-EC"/>
</dbReference>
<keyword evidence="11" id="KW-0812">Transmembrane</keyword>
<keyword evidence="6" id="KW-0964">Secreted</keyword>
<dbReference type="SMART" id="SM00458">
    <property type="entry name" value="RICIN"/>
    <property type="match status" value="1"/>
</dbReference>
<dbReference type="GO" id="GO:0005576">
    <property type="term" value="C:extracellular region"/>
    <property type="evidence" value="ECO:0007669"/>
    <property type="project" value="UniProtKB-SubCell"/>
</dbReference>
<evidence type="ECO:0000256" key="11">
    <source>
        <dbReference type="SAM" id="Phobius"/>
    </source>
</evidence>
<evidence type="ECO:0000256" key="5">
    <source>
        <dbReference type="ARBA" id="ARBA00012272"/>
    </source>
</evidence>
<dbReference type="GO" id="GO:0045490">
    <property type="term" value="P:pectin catabolic process"/>
    <property type="evidence" value="ECO:0007669"/>
    <property type="project" value="TreeGrafter"/>
</dbReference>
<feature type="transmembrane region" description="Helical" evidence="11">
    <location>
        <begin position="21"/>
        <end position="41"/>
    </location>
</feature>
<dbReference type="Pfam" id="PF14200">
    <property type="entry name" value="RicinB_lectin_2"/>
    <property type="match status" value="1"/>
</dbReference>
<feature type="region of interest" description="Disordered" evidence="10">
    <location>
        <begin position="169"/>
        <end position="242"/>
    </location>
</feature>
<dbReference type="AlphaFoldDB" id="A0AAW8F9W2"/>
<dbReference type="PANTHER" id="PTHR33407">
    <property type="entry name" value="PECTATE LYASE F-RELATED"/>
    <property type="match status" value="1"/>
</dbReference>
<name>A0AAW8F9W2_9ACTN</name>
<comment type="similarity">
    <text evidence="4">Belongs to the polysaccharide lyase 3 family.</text>
</comment>
<keyword evidence="7" id="KW-0732">Signal</keyword>
<evidence type="ECO:0000256" key="8">
    <source>
        <dbReference type="ARBA" id="ARBA00022837"/>
    </source>
</evidence>
<keyword evidence="8" id="KW-0106">Calcium</keyword>
<dbReference type="Gene3D" id="2.80.10.50">
    <property type="match status" value="2"/>
</dbReference>
<gene>
    <name evidence="13" type="ORF">QFZ22_002075</name>
</gene>
<dbReference type="PROSITE" id="PS50231">
    <property type="entry name" value="RICIN_B_LECTIN"/>
    <property type="match status" value="1"/>
</dbReference>
<evidence type="ECO:0000256" key="3">
    <source>
        <dbReference type="ARBA" id="ARBA00004613"/>
    </source>
</evidence>
<keyword evidence="9" id="KW-0456">Lyase</keyword>
<evidence type="ECO:0000256" key="1">
    <source>
        <dbReference type="ARBA" id="ARBA00000695"/>
    </source>
</evidence>
<dbReference type="InterPro" id="IPR011050">
    <property type="entry name" value="Pectin_lyase_fold/virulence"/>
</dbReference>
<evidence type="ECO:0000256" key="6">
    <source>
        <dbReference type="ARBA" id="ARBA00022525"/>
    </source>
</evidence>
<comment type="cofactor">
    <cofactor evidence="2">
        <name>Ca(2+)</name>
        <dbReference type="ChEBI" id="CHEBI:29108"/>
    </cofactor>
</comment>
<dbReference type="CDD" id="cd00161">
    <property type="entry name" value="beta-trefoil_Ricin-like"/>
    <property type="match status" value="1"/>
</dbReference>
<dbReference type="Gene3D" id="2.160.20.10">
    <property type="entry name" value="Single-stranded right-handed beta-helix, Pectin lyase-like"/>
    <property type="match status" value="1"/>
</dbReference>
<evidence type="ECO:0000256" key="9">
    <source>
        <dbReference type="ARBA" id="ARBA00023239"/>
    </source>
</evidence>
<feature type="domain" description="Ricin B lectin" evidence="12">
    <location>
        <begin position="50"/>
        <end position="179"/>
    </location>
</feature>
<dbReference type="SUPFAM" id="SSF51126">
    <property type="entry name" value="Pectin lyase-like"/>
    <property type="match status" value="1"/>
</dbReference>
<organism evidence="13 14">
    <name type="scientific">Streptomyces canus</name>
    <dbReference type="NCBI Taxonomy" id="58343"/>
    <lineage>
        <taxon>Bacteria</taxon>
        <taxon>Bacillati</taxon>
        <taxon>Actinomycetota</taxon>
        <taxon>Actinomycetes</taxon>
        <taxon>Kitasatosporales</taxon>
        <taxon>Streptomycetaceae</taxon>
        <taxon>Streptomyces</taxon>
        <taxon>Streptomyces aurantiacus group</taxon>
    </lineage>
</organism>
<evidence type="ECO:0000256" key="4">
    <source>
        <dbReference type="ARBA" id="ARBA00006463"/>
    </source>
</evidence>
<evidence type="ECO:0000256" key="7">
    <source>
        <dbReference type="ARBA" id="ARBA00022729"/>
    </source>
</evidence>
<dbReference type="PANTHER" id="PTHR33407:SF9">
    <property type="entry name" value="PECTATE LYASE F-RELATED"/>
    <property type="match status" value="1"/>
</dbReference>
<sequence length="469" mass="47462">MGTRGTARKPHRKKPTRHRGLLIGTLATILVGGAVTGGVLLTASASGPRAGTYRLVNAADGTCLAAPHASTADDVQLAQADCNGGTDRNWRLASSGKGFTVRAVQSALCVGVEGDSTAAGKAVQQQTCDGGASQVWKVGAVGDTYHLVNSAAAKCLNVKSGLAQQSSCDKASGKSWRLEPASGATRTASPPPTTASPSASSSASASASPSASRTSASPSASASARKSASPPAPPTSTAGFAAWPTATGEKAVATTIEVSGTYDGTLKRFYGSGGLGSDSQDEDQGPLFELADGATLKNVILGSPAADGVHCLGSCTLKNVWWQDVGEDAATFKGTSASATYLVDGGGARKADDKVFQHNGAGTLTIRNFQVADFGKLYRSCGNCRTQYERHVVISNVKVTGPGKDIAGVNANYGDTATLSGVTIVGDSSRKITVCERFQGNASGAEPSSLGSGADGTHCRYSASAITYR</sequence>
<proteinExistence type="inferred from homology"/>
<protein>
    <recommendedName>
        <fullName evidence="5">pectate lyase</fullName>
        <ecNumber evidence="5">4.2.2.2</ecNumber>
    </recommendedName>
</protein>
<feature type="compositionally biased region" description="Low complexity" evidence="10">
    <location>
        <begin position="195"/>
        <end position="229"/>
    </location>
</feature>
<comment type="subcellular location">
    <subcellularLocation>
        <location evidence="3">Secreted</location>
    </subcellularLocation>
</comment>
<dbReference type="InterPro" id="IPR004898">
    <property type="entry name" value="Pectate_lyase_PlyH/PlyE-like"/>
</dbReference>